<accession>A0A9W9NGE8</accession>
<dbReference type="Pfam" id="PF00128">
    <property type="entry name" value="Alpha-amylase"/>
    <property type="match status" value="1"/>
</dbReference>
<gene>
    <name evidence="6" type="ORF">N7498_001556</name>
</gene>
<dbReference type="GeneID" id="83175919"/>
<dbReference type="InterPro" id="IPR006047">
    <property type="entry name" value="GH13_cat_dom"/>
</dbReference>
<name>A0A9W9NGE8_9EURO</name>
<dbReference type="FunFam" id="3.20.20.80:FF:000064">
    <property type="entry name" value="Oligo-1,6-glucosidase"/>
    <property type="match status" value="1"/>
</dbReference>
<dbReference type="GO" id="GO:0004575">
    <property type="term" value="F:sucrose alpha-glucosidase activity"/>
    <property type="evidence" value="ECO:0007669"/>
    <property type="project" value="TreeGrafter"/>
</dbReference>
<keyword evidence="3" id="KW-0326">Glycosidase</keyword>
<dbReference type="Gene3D" id="3.90.400.10">
    <property type="entry name" value="Oligo-1,6-glucosidase, Domain 2"/>
    <property type="match status" value="1"/>
</dbReference>
<dbReference type="GO" id="GO:0004574">
    <property type="term" value="F:oligo-1,6-glucosidase activity"/>
    <property type="evidence" value="ECO:0007669"/>
    <property type="project" value="TreeGrafter"/>
</dbReference>
<dbReference type="AlphaFoldDB" id="A0A9W9NGE8"/>
<proteinExistence type="inferred from homology"/>
<keyword evidence="2" id="KW-0378">Hydrolase</keyword>
<dbReference type="PANTHER" id="PTHR10357">
    <property type="entry name" value="ALPHA-AMYLASE FAMILY MEMBER"/>
    <property type="match status" value="1"/>
</dbReference>
<dbReference type="PANTHER" id="PTHR10357:SF179">
    <property type="entry name" value="NEUTRAL AND BASIC AMINO ACID TRANSPORT PROTEIN RBAT"/>
    <property type="match status" value="1"/>
</dbReference>
<organism evidence="6 7">
    <name type="scientific">Penicillium cinerascens</name>
    <dbReference type="NCBI Taxonomy" id="70096"/>
    <lineage>
        <taxon>Eukaryota</taxon>
        <taxon>Fungi</taxon>
        <taxon>Dikarya</taxon>
        <taxon>Ascomycota</taxon>
        <taxon>Pezizomycotina</taxon>
        <taxon>Eurotiomycetes</taxon>
        <taxon>Eurotiomycetidae</taxon>
        <taxon>Eurotiales</taxon>
        <taxon>Aspergillaceae</taxon>
        <taxon>Penicillium</taxon>
    </lineage>
</organism>
<dbReference type="InterPro" id="IPR017853">
    <property type="entry name" value="GH"/>
</dbReference>
<dbReference type="GO" id="GO:0004556">
    <property type="term" value="F:alpha-amylase activity"/>
    <property type="evidence" value="ECO:0007669"/>
    <property type="project" value="TreeGrafter"/>
</dbReference>
<evidence type="ECO:0000256" key="3">
    <source>
        <dbReference type="ARBA" id="ARBA00023295"/>
    </source>
</evidence>
<evidence type="ECO:0000256" key="4">
    <source>
        <dbReference type="ARBA" id="ARBA00026248"/>
    </source>
</evidence>
<keyword evidence="7" id="KW-1185">Reference proteome</keyword>
<evidence type="ECO:0000259" key="5">
    <source>
        <dbReference type="SMART" id="SM00642"/>
    </source>
</evidence>
<evidence type="ECO:0000313" key="7">
    <source>
        <dbReference type="Proteomes" id="UP001150904"/>
    </source>
</evidence>
<evidence type="ECO:0000313" key="6">
    <source>
        <dbReference type="EMBL" id="KAJ5219457.1"/>
    </source>
</evidence>
<dbReference type="Proteomes" id="UP001150904">
    <property type="component" value="Unassembled WGS sequence"/>
</dbReference>
<dbReference type="Gene3D" id="3.20.20.80">
    <property type="entry name" value="Glycosidases"/>
    <property type="match status" value="1"/>
</dbReference>
<comment type="similarity">
    <text evidence="1">Belongs to the glycosyl hydrolase 13 family.</text>
</comment>
<dbReference type="GO" id="GO:0033934">
    <property type="term" value="F:glucan 1,4-alpha-maltotriohydrolase activity"/>
    <property type="evidence" value="ECO:0007669"/>
    <property type="project" value="TreeGrafter"/>
</dbReference>
<dbReference type="SMART" id="SM00642">
    <property type="entry name" value="Aamy"/>
    <property type="match status" value="1"/>
</dbReference>
<reference evidence="6" key="2">
    <citation type="journal article" date="2023" name="IMA Fungus">
        <title>Comparative genomic study of the Penicillium genus elucidates a diverse pangenome and 15 lateral gene transfer events.</title>
        <authorList>
            <person name="Petersen C."/>
            <person name="Sorensen T."/>
            <person name="Nielsen M.R."/>
            <person name="Sondergaard T.E."/>
            <person name="Sorensen J.L."/>
            <person name="Fitzpatrick D.A."/>
            <person name="Frisvad J.C."/>
            <person name="Nielsen K.L."/>
        </authorList>
    </citation>
    <scope>NUCLEOTIDE SEQUENCE</scope>
    <source>
        <strain evidence="6">IBT 15544</strain>
    </source>
</reference>
<sequence length="199" mass="22757">MPLSQVPWWKNSVIYQIYPASYKDSNGDGIGDIQGIISQLDYIKSLGVDAIWVCPFYDSPQYDMGYDVADYESVYPPYGTVADVEALIAGCHARGLRILFDLVVNHTSSLHAWFKESRASKTSPKRDWYIWRPAKYDEHGNRHPPNNWRSCFGGSAWEWDEPTQEYYLHVFCMEQPDLNWENPATLNIESPGRGGGTHS</sequence>
<evidence type="ECO:0000256" key="1">
    <source>
        <dbReference type="ARBA" id="ARBA00008061"/>
    </source>
</evidence>
<dbReference type="OrthoDB" id="1740265at2759"/>
<feature type="domain" description="Glycosyl hydrolase family 13 catalytic" evidence="5">
    <location>
        <begin position="16"/>
        <end position="199"/>
    </location>
</feature>
<comment type="caution">
    <text evidence="6">The sequence shown here is derived from an EMBL/GenBank/DDBJ whole genome shotgun (WGS) entry which is preliminary data.</text>
</comment>
<dbReference type="GO" id="GO:0000025">
    <property type="term" value="P:maltose catabolic process"/>
    <property type="evidence" value="ECO:0007669"/>
    <property type="project" value="TreeGrafter"/>
</dbReference>
<evidence type="ECO:0000256" key="2">
    <source>
        <dbReference type="ARBA" id="ARBA00022801"/>
    </source>
</evidence>
<keyword evidence="4" id="KW-0462">Maltose metabolism</keyword>
<reference evidence="6" key="1">
    <citation type="submission" date="2022-12" db="EMBL/GenBank/DDBJ databases">
        <authorList>
            <person name="Petersen C."/>
        </authorList>
    </citation>
    <scope>NUCLEOTIDE SEQUENCE</scope>
    <source>
        <strain evidence="6">IBT 15544</strain>
    </source>
</reference>
<dbReference type="GO" id="GO:0005987">
    <property type="term" value="P:sucrose catabolic process"/>
    <property type="evidence" value="ECO:0007669"/>
    <property type="project" value="TreeGrafter"/>
</dbReference>
<dbReference type="SUPFAM" id="SSF51445">
    <property type="entry name" value="(Trans)glycosidases"/>
    <property type="match status" value="1"/>
</dbReference>
<dbReference type="EMBL" id="JAPQKR010000004">
    <property type="protein sequence ID" value="KAJ5219457.1"/>
    <property type="molecule type" value="Genomic_DNA"/>
</dbReference>
<dbReference type="InterPro" id="IPR045857">
    <property type="entry name" value="O16G_dom_2"/>
</dbReference>
<dbReference type="RefSeq" id="XP_058314030.1">
    <property type="nucleotide sequence ID" value="XM_058448619.1"/>
</dbReference>
<protein>
    <recommendedName>
        <fullName evidence="5">Glycosyl hydrolase family 13 catalytic domain-containing protein</fullName>
    </recommendedName>
</protein>
<dbReference type="FunFam" id="3.90.400.10:FF:000003">
    <property type="entry name" value="Probable alpha-glucosidase (Maltase)"/>
    <property type="match status" value="1"/>
</dbReference>